<dbReference type="RefSeq" id="WP_353544328.1">
    <property type="nucleotide sequence ID" value="NZ_BAABRN010000113.1"/>
</dbReference>
<dbReference type="GO" id="GO:0016787">
    <property type="term" value="F:hydrolase activity"/>
    <property type="evidence" value="ECO:0007669"/>
    <property type="project" value="UniProtKB-KW"/>
</dbReference>
<dbReference type="EMBL" id="BAABRN010000113">
    <property type="protein sequence ID" value="GAA5504368.1"/>
    <property type="molecule type" value="Genomic_DNA"/>
</dbReference>
<dbReference type="Proteomes" id="UP001458946">
    <property type="component" value="Unassembled WGS sequence"/>
</dbReference>
<dbReference type="PANTHER" id="PTHR21342">
    <property type="entry name" value="PHOSPHOPANTETHEINE ADENYLYLTRANSFERASE"/>
    <property type="match status" value="1"/>
</dbReference>
<dbReference type="Pfam" id="PF01467">
    <property type="entry name" value="CTP_transf_like"/>
    <property type="match status" value="1"/>
</dbReference>
<protein>
    <submittedName>
        <fullName evidence="4">Bifunctional NMN adenylyltransferase/Nudix hydrolase</fullName>
    </submittedName>
</protein>
<feature type="domain" description="Cytidyltransferase-like" evidence="3">
    <location>
        <begin position="5"/>
        <end position="62"/>
    </location>
</feature>
<name>A0ABP9VLV7_9DEIO</name>
<evidence type="ECO:0000256" key="1">
    <source>
        <dbReference type="ARBA" id="ARBA00022679"/>
    </source>
</evidence>
<keyword evidence="4" id="KW-0378">Hydrolase</keyword>
<dbReference type="InterPro" id="IPR004821">
    <property type="entry name" value="Cyt_trans-like"/>
</dbReference>
<dbReference type="SUPFAM" id="SSF52374">
    <property type="entry name" value="Nucleotidylyl transferase"/>
    <property type="match status" value="1"/>
</dbReference>
<comment type="caution">
    <text evidence="4">The sequence shown here is derived from an EMBL/GenBank/DDBJ whole genome shotgun (WGS) entry which is preliminary data.</text>
</comment>
<keyword evidence="1" id="KW-0808">Transferase</keyword>
<organism evidence="4 5">
    <name type="scientific">Deinococcus xinjiangensis</name>
    <dbReference type="NCBI Taxonomy" id="457454"/>
    <lineage>
        <taxon>Bacteria</taxon>
        <taxon>Thermotogati</taxon>
        <taxon>Deinococcota</taxon>
        <taxon>Deinococci</taxon>
        <taxon>Deinococcales</taxon>
        <taxon>Deinococcaceae</taxon>
        <taxon>Deinococcus</taxon>
    </lineage>
</organism>
<sequence length="284" mass="31760">MQTAVYIGRFEPPHDGHLRTMRAALAQHGRLLVLLGSANLARSAKNPFTAQERAGMIRAALAAAGEDLSRVRLRPLPDEFDPERWAAQVRRSVNTKNAVLVGFEKDSSSSYLGWFPDWQLEPSPVLAGLSATDIRAAYFEGRAVEQVPHATAAFLEQFRSRPLFGRLQREYLALQALAQQPKPSGEVRYFWQQQGHLWLSRRTGPIGHGLWELAGHYLAVGEAAPAHTRVFEAPTRSLLGQIPAYVLRGQGEGQAVPLELALRRPHRFFEDHHVIVQRMLAEKS</sequence>
<evidence type="ECO:0000259" key="3">
    <source>
        <dbReference type="Pfam" id="PF01467"/>
    </source>
</evidence>
<evidence type="ECO:0000313" key="5">
    <source>
        <dbReference type="Proteomes" id="UP001458946"/>
    </source>
</evidence>
<dbReference type="GO" id="GO:0016779">
    <property type="term" value="F:nucleotidyltransferase activity"/>
    <property type="evidence" value="ECO:0007669"/>
    <property type="project" value="UniProtKB-KW"/>
</dbReference>
<keyword evidence="5" id="KW-1185">Reference proteome</keyword>
<keyword evidence="2 4" id="KW-0548">Nucleotidyltransferase</keyword>
<evidence type="ECO:0000313" key="4">
    <source>
        <dbReference type="EMBL" id="GAA5504368.1"/>
    </source>
</evidence>
<dbReference type="Gene3D" id="3.40.50.620">
    <property type="entry name" value="HUPs"/>
    <property type="match status" value="1"/>
</dbReference>
<evidence type="ECO:0000256" key="2">
    <source>
        <dbReference type="ARBA" id="ARBA00022695"/>
    </source>
</evidence>
<gene>
    <name evidence="4" type="ORF">Dxin01_04138</name>
</gene>
<dbReference type="NCBIfam" id="TIGR00125">
    <property type="entry name" value="cyt_tran_rel"/>
    <property type="match status" value="1"/>
</dbReference>
<reference evidence="4 5" key="1">
    <citation type="submission" date="2024-02" db="EMBL/GenBank/DDBJ databases">
        <title>Deinococcus xinjiangensis NBRC 107630.</title>
        <authorList>
            <person name="Ichikawa N."/>
            <person name="Katano-Makiyama Y."/>
            <person name="Hidaka K."/>
        </authorList>
    </citation>
    <scope>NUCLEOTIDE SEQUENCE [LARGE SCALE GENOMIC DNA]</scope>
    <source>
        <strain evidence="4 5">NBRC 107630</strain>
    </source>
</reference>
<dbReference type="PANTHER" id="PTHR21342:SF0">
    <property type="entry name" value="BIFUNCTIONAL NMN ADENYLYLTRANSFERASE_NUDIX HYDROLASE"/>
    <property type="match status" value="1"/>
</dbReference>
<accession>A0ABP9VLV7</accession>
<dbReference type="InterPro" id="IPR014729">
    <property type="entry name" value="Rossmann-like_a/b/a_fold"/>
</dbReference>
<proteinExistence type="predicted"/>